<evidence type="ECO:0000256" key="5">
    <source>
        <dbReference type="ARBA" id="ARBA00018266"/>
    </source>
</evidence>
<evidence type="ECO:0000256" key="13">
    <source>
        <dbReference type="SAM" id="MobiDB-lite"/>
    </source>
</evidence>
<dbReference type="PROSITE" id="PS51747">
    <property type="entry name" value="CYT_DCMP_DEAMINASES_2"/>
    <property type="match status" value="1"/>
</dbReference>
<dbReference type="Gene3D" id="3.40.140.10">
    <property type="entry name" value="Cytidine Deaminase, domain 2"/>
    <property type="match status" value="1"/>
</dbReference>
<comment type="catalytic activity">
    <reaction evidence="11 12">
        <text>cytidine + H2O + H(+) = uridine + NH4(+)</text>
        <dbReference type="Rhea" id="RHEA:16069"/>
        <dbReference type="ChEBI" id="CHEBI:15377"/>
        <dbReference type="ChEBI" id="CHEBI:15378"/>
        <dbReference type="ChEBI" id="CHEBI:16704"/>
        <dbReference type="ChEBI" id="CHEBI:17562"/>
        <dbReference type="ChEBI" id="CHEBI:28938"/>
        <dbReference type="EC" id="3.5.4.5"/>
    </reaction>
</comment>
<dbReference type="NCBIfam" id="NF004064">
    <property type="entry name" value="PRK05578.1"/>
    <property type="match status" value="1"/>
</dbReference>
<evidence type="ECO:0000256" key="3">
    <source>
        <dbReference type="ARBA" id="ARBA00006576"/>
    </source>
</evidence>
<accession>A0ABP4KBW8</accession>
<reference evidence="16" key="1">
    <citation type="journal article" date="2019" name="Int. J. Syst. Evol. Microbiol.">
        <title>The Global Catalogue of Microorganisms (GCM) 10K type strain sequencing project: providing services to taxonomists for standard genome sequencing and annotation.</title>
        <authorList>
            <consortium name="The Broad Institute Genomics Platform"/>
            <consortium name="The Broad Institute Genome Sequencing Center for Infectious Disease"/>
            <person name="Wu L."/>
            <person name="Ma J."/>
        </authorList>
    </citation>
    <scope>NUCLEOTIDE SEQUENCE [LARGE SCALE GENOMIC DNA]</scope>
    <source>
        <strain evidence="16">JCM 12140</strain>
    </source>
</reference>
<evidence type="ECO:0000259" key="14">
    <source>
        <dbReference type="PROSITE" id="PS51747"/>
    </source>
</evidence>
<dbReference type="SUPFAM" id="SSF53927">
    <property type="entry name" value="Cytidine deaminase-like"/>
    <property type="match status" value="1"/>
</dbReference>
<evidence type="ECO:0000313" key="16">
    <source>
        <dbReference type="Proteomes" id="UP001501742"/>
    </source>
</evidence>
<proteinExistence type="inferred from homology"/>
<evidence type="ECO:0000256" key="11">
    <source>
        <dbReference type="ARBA" id="ARBA00049558"/>
    </source>
</evidence>
<protein>
    <recommendedName>
        <fullName evidence="5 12">Cytidine deaminase</fullName>
        <ecNumber evidence="4 12">3.5.4.5</ecNumber>
    </recommendedName>
    <alternativeName>
        <fullName evidence="9 12">Cytidine aminohydrolase</fullName>
    </alternativeName>
</protein>
<dbReference type="EMBL" id="BAAAJX010000017">
    <property type="protein sequence ID" value="GAA1494785.1"/>
    <property type="molecule type" value="Genomic_DNA"/>
</dbReference>
<name>A0ABP4KBW8_9MICO</name>
<gene>
    <name evidence="15" type="ORF">GCM10009627_31310</name>
</gene>
<evidence type="ECO:0000313" key="15">
    <source>
        <dbReference type="EMBL" id="GAA1494785.1"/>
    </source>
</evidence>
<evidence type="ECO:0000256" key="9">
    <source>
        <dbReference type="ARBA" id="ARBA00032005"/>
    </source>
</evidence>
<dbReference type="InterPro" id="IPR016193">
    <property type="entry name" value="Cytidine_deaminase-like"/>
</dbReference>
<organism evidence="15 16">
    <name type="scientific">Curtobacterium herbarum</name>
    <dbReference type="NCBI Taxonomy" id="150122"/>
    <lineage>
        <taxon>Bacteria</taxon>
        <taxon>Bacillati</taxon>
        <taxon>Actinomycetota</taxon>
        <taxon>Actinomycetes</taxon>
        <taxon>Micrococcales</taxon>
        <taxon>Microbacteriaceae</taxon>
        <taxon>Curtobacterium</taxon>
    </lineage>
</organism>
<dbReference type="InterPro" id="IPR002125">
    <property type="entry name" value="CMP_dCMP_dom"/>
</dbReference>
<dbReference type="PANTHER" id="PTHR11644">
    <property type="entry name" value="CYTIDINE DEAMINASE"/>
    <property type="match status" value="1"/>
</dbReference>
<feature type="domain" description="CMP/dCMP-type deaminase" evidence="14">
    <location>
        <begin position="44"/>
        <end position="166"/>
    </location>
</feature>
<evidence type="ECO:0000256" key="10">
    <source>
        <dbReference type="ARBA" id="ARBA00049252"/>
    </source>
</evidence>
<comment type="catalytic activity">
    <reaction evidence="10 12">
        <text>2'-deoxycytidine + H2O + H(+) = 2'-deoxyuridine + NH4(+)</text>
        <dbReference type="Rhea" id="RHEA:13433"/>
        <dbReference type="ChEBI" id="CHEBI:15377"/>
        <dbReference type="ChEBI" id="CHEBI:15378"/>
        <dbReference type="ChEBI" id="CHEBI:15698"/>
        <dbReference type="ChEBI" id="CHEBI:16450"/>
        <dbReference type="ChEBI" id="CHEBI:28938"/>
        <dbReference type="EC" id="3.5.4.5"/>
    </reaction>
</comment>
<evidence type="ECO:0000256" key="12">
    <source>
        <dbReference type="RuleBase" id="RU364006"/>
    </source>
</evidence>
<evidence type="ECO:0000256" key="2">
    <source>
        <dbReference type="ARBA" id="ARBA00003949"/>
    </source>
</evidence>
<dbReference type="EC" id="3.5.4.5" evidence="4 12"/>
<dbReference type="Proteomes" id="UP001501742">
    <property type="component" value="Unassembled WGS sequence"/>
</dbReference>
<keyword evidence="7 12" id="KW-0378">Hydrolase</keyword>
<dbReference type="NCBIfam" id="TIGR01354">
    <property type="entry name" value="cyt_deam_tetra"/>
    <property type="match status" value="1"/>
</dbReference>
<feature type="region of interest" description="Disordered" evidence="13">
    <location>
        <begin position="1"/>
        <end position="37"/>
    </location>
</feature>
<evidence type="ECO:0000256" key="7">
    <source>
        <dbReference type="ARBA" id="ARBA00022801"/>
    </source>
</evidence>
<evidence type="ECO:0000256" key="4">
    <source>
        <dbReference type="ARBA" id="ARBA00012783"/>
    </source>
</evidence>
<sequence length="175" mass="18342">MTDTNAAGDQGVTPDPTTGEPSWTDPAQSLPSDPDAAIDGTVDVDWTALREAATTAMGRAYVPYSSFPVGAAALTDDGRIVSGCNVENASYGVTLCAECSLVSQLFMTGGGKLVAFTCVDGDGATLMPCGRCRQLLFEHSTEGMLLETVSGIRTIDEVLPDAFGPRTLITYQQEH</sequence>
<comment type="similarity">
    <text evidence="3 12">Belongs to the cytidine and deoxycytidylate deaminase family.</text>
</comment>
<comment type="function">
    <text evidence="2 12">This enzyme scavenges exogenous and endogenous cytidine and 2'-deoxycytidine for UMP synthesis.</text>
</comment>
<comment type="cofactor">
    <cofactor evidence="1 12">
        <name>Zn(2+)</name>
        <dbReference type="ChEBI" id="CHEBI:29105"/>
    </cofactor>
</comment>
<evidence type="ECO:0000256" key="8">
    <source>
        <dbReference type="ARBA" id="ARBA00022833"/>
    </source>
</evidence>
<keyword evidence="8 12" id="KW-0862">Zinc</keyword>
<dbReference type="InterPro" id="IPR006262">
    <property type="entry name" value="Cyt_deam_tetra"/>
</dbReference>
<feature type="compositionally biased region" description="Polar residues" evidence="13">
    <location>
        <begin position="15"/>
        <end position="31"/>
    </location>
</feature>
<evidence type="ECO:0000256" key="1">
    <source>
        <dbReference type="ARBA" id="ARBA00001947"/>
    </source>
</evidence>
<keyword evidence="16" id="KW-1185">Reference proteome</keyword>
<dbReference type="Pfam" id="PF00383">
    <property type="entry name" value="dCMP_cyt_deam_1"/>
    <property type="match status" value="1"/>
</dbReference>
<dbReference type="PANTHER" id="PTHR11644:SF2">
    <property type="entry name" value="CYTIDINE DEAMINASE"/>
    <property type="match status" value="1"/>
</dbReference>
<dbReference type="InterPro" id="IPR050202">
    <property type="entry name" value="Cyt/Deoxycyt_deaminase"/>
</dbReference>
<dbReference type="CDD" id="cd01283">
    <property type="entry name" value="cytidine_deaminase"/>
    <property type="match status" value="1"/>
</dbReference>
<evidence type="ECO:0000256" key="6">
    <source>
        <dbReference type="ARBA" id="ARBA00022723"/>
    </source>
</evidence>
<dbReference type="RefSeq" id="WP_204607462.1">
    <property type="nucleotide sequence ID" value="NZ_BAAAJX010000017.1"/>
</dbReference>
<comment type="caution">
    <text evidence="15">The sequence shown here is derived from an EMBL/GenBank/DDBJ whole genome shotgun (WGS) entry which is preliminary data.</text>
</comment>
<keyword evidence="6 12" id="KW-0479">Metal-binding</keyword>